<dbReference type="SUPFAM" id="SSF55961">
    <property type="entry name" value="Bet v1-like"/>
    <property type="match status" value="1"/>
</dbReference>
<organism evidence="1 2">
    <name type="scientific">Apiospora phragmitis</name>
    <dbReference type="NCBI Taxonomy" id="2905665"/>
    <lineage>
        <taxon>Eukaryota</taxon>
        <taxon>Fungi</taxon>
        <taxon>Dikarya</taxon>
        <taxon>Ascomycota</taxon>
        <taxon>Pezizomycotina</taxon>
        <taxon>Sordariomycetes</taxon>
        <taxon>Xylariomycetidae</taxon>
        <taxon>Amphisphaeriales</taxon>
        <taxon>Apiosporaceae</taxon>
        <taxon>Apiospora</taxon>
    </lineage>
</organism>
<accession>A0ABR1UR19</accession>
<evidence type="ECO:0000313" key="1">
    <source>
        <dbReference type="EMBL" id="KAK8061359.1"/>
    </source>
</evidence>
<comment type="caution">
    <text evidence="1">The sequence shown here is derived from an EMBL/GenBank/DDBJ whole genome shotgun (WGS) entry which is preliminary data.</text>
</comment>
<dbReference type="CDD" id="cd07822">
    <property type="entry name" value="SRPBCC_4"/>
    <property type="match status" value="1"/>
</dbReference>
<keyword evidence="2" id="KW-1185">Reference proteome</keyword>
<evidence type="ECO:0000313" key="2">
    <source>
        <dbReference type="Proteomes" id="UP001480595"/>
    </source>
</evidence>
<evidence type="ECO:0008006" key="3">
    <source>
        <dbReference type="Google" id="ProtNLM"/>
    </source>
</evidence>
<reference evidence="1 2" key="1">
    <citation type="submission" date="2023-01" db="EMBL/GenBank/DDBJ databases">
        <title>Analysis of 21 Apiospora genomes using comparative genomics revels a genus with tremendous synthesis potential of carbohydrate active enzymes and secondary metabolites.</title>
        <authorList>
            <person name="Sorensen T."/>
        </authorList>
    </citation>
    <scope>NUCLEOTIDE SEQUENCE [LARGE SCALE GENOMIC DNA]</scope>
    <source>
        <strain evidence="1 2">CBS 135458</strain>
    </source>
</reference>
<dbReference type="GeneID" id="92092197"/>
<dbReference type="EMBL" id="JAQQWL010000008">
    <property type="protein sequence ID" value="KAK8061359.1"/>
    <property type="molecule type" value="Genomic_DNA"/>
</dbReference>
<dbReference type="Gene3D" id="3.30.530.20">
    <property type="match status" value="1"/>
</dbReference>
<dbReference type="InterPro" id="IPR023393">
    <property type="entry name" value="START-like_dom_sf"/>
</dbReference>
<gene>
    <name evidence="1" type="ORF">PG994_007725</name>
</gene>
<dbReference type="Proteomes" id="UP001480595">
    <property type="component" value="Unassembled WGS sequence"/>
</dbReference>
<dbReference type="RefSeq" id="XP_066714621.1">
    <property type="nucleotide sequence ID" value="XM_066859134.1"/>
</dbReference>
<protein>
    <recommendedName>
        <fullName evidence="3">SRPBCC family protein</fullName>
    </recommendedName>
</protein>
<name>A0ABR1UR19_9PEZI</name>
<proteinExistence type="predicted"/>
<sequence>MKPTEIPLGQAPTFAAETIPTPTYGPGGSSTAILSTAIAAPPATCLAVVLDPSTYPSWGKWIPRAVLETPAPASAVDEVPAALAPHLAPAEDRAGLLLRGARFCFDVHMDQDSASARKTRLEVTRLEEFVREEKEDGSGDHTKKKGLRVAWKTQGDPWHVRAERVQEFVEDGQGGCEYYSYETFHGVLGWTVRLFVAGQLGEGLRQWMEGLKDEAEARVAAATTTAAVAA</sequence>